<gene>
    <name evidence="2" type="ORF">GPECTOR_34g708</name>
</gene>
<dbReference type="AlphaFoldDB" id="A0A150GCI7"/>
<evidence type="ECO:0000313" key="3">
    <source>
        <dbReference type="Proteomes" id="UP000075714"/>
    </source>
</evidence>
<dbReference type="OrthoDB" id="546356at2759"/>
<proteinExistence type="predicted"/>
<protein>
    <submittedName>
        <fullName evidence="2">Uncharacterized protein</fullName>
    </submittedName>
</protein>
<reference evidence="3" key="1">
    <citation type="journal article" date="2016" name="Nat. Commun.">
        <title>The Gonium pectorale genome demonstrates co-option of cell cycle regulation during the evolution of multicellularity.</title>
        <authorList>
            <person name="Hanschen E.R."/>
            <person name="Marriage T.N."/>
            <person name="Ferris P.J."/>
            <person name="Hamaji T."/>
            <person name="Toyoda A."/>
            <person name="Fujiyama A."/>
            <person name="Neme R."/>
            <person name="Noguchi H."/>
            <person name="Minakuchi Y."/>
            <person name="Suzuki M."/>
            <person name="Kawai-Toyooka H."/>
            <person name="Smith D.R."/>
            <person name="Sparks H."/>
            <person name="Anderson J."/>
            <person name="Bakaric R."/>
            <person name="Luria V."/>
            <person name="Karger A."/>
            <person name="Kirschner M.W."/>
            <person name="Durand P.M."/>
            <person name="Michod R.E."/>
            <person name="Nozaki H."/>
            <person name="Olson B.J."/>
        </authorList>
    </citation>
    <scope>NUCLEOTIDE SEQUENCE [LARGE SCALE GENOMIC DNA]</scope>
    <source>
        <strain evidence="3">NIES-2863</strain>
    </source>
</reference>
<evidence type="ECO:0000313" key="2">
    <source>
        <dbReference type="EMBL" id="KXZ47549.1"/>
    </source>
</evidence>
<feature type="region of interest" description="Disordered" evidence="1">
    <location>
        <begin position="30"/>
        <end position="69"/>
    </location>
</feature>
<dbReference type="Proteomes" id="UP000075714">
    <property type="component" value="Unassembled WGS sequence"/>
</dbReference>
<sequence length="188" mass="20226">MAAAQPQQAVGSNQNVALHVGRNAADLAHRFTAGTSRVSRSRATNAGLRKRKTVSPQSPPSPNQESAINSRTGKVAFGPWLGPYESHNDTVPTGPLFMDRDGNTYASLSSVLNAMPKADAEPQLPEAKSPAAAATQQLYAMVNKVMLKQAVSQSRRPAQYQRRGKPVENFRGRCGSTMGRAINQPRKC</sequence>
<name>A0A150GCI7_GONPE</name>
<dbReference type="EMBL" id="LSYV01000035">
    <property type="protein sequence ID" value="KXZ47549.1"/>
    <property type="molecule type" value="Genomic_DNA"/>
</dbReference>
<accession>A0A150GCI7</accession>
<organism evidence="2 3">
    <name type="scientific">Gonium pectorale</name>
    <name type="common">Green alga</name>
    <dbReference type="NCBI Taxonomy" id="33097"/>
    <lineage>
        <taxon>Eukaryota</taxon>
        <taxon>Viridiplantae</taxon>
        <taxon>Chlorophyta</taxon>
        <taxon>core chlorophytes</taxon>
        <taxon>Chlorophyceae</taxon>
        <taxon>CS clade</taxon>
        <taxon>Chlamydomonadales</taxon>
        <taxon>Volvocaceae</taxon>
        <taxon>Gonium</taxon>
    </lineage>
</organism>
<evidence type="ECO:0000256" key="1">
    <source>
        <dbReference type="SAM" id="MobiDB-lite"/>
    </source>
</evidence>
<feature type="compositionally biased region" description="Polar residues" evidence="1">
    <location>
        <begin position="33"/>
        <end position="44"/>
    </location>
</feature>
<comment type="caution">
    <text evidence="2">The sequence shown here is derived from an EMBL/GenBank/DDBJ whole genome shotgun (WGS) entry which is preliminary data.</text>
</comment>
<keyword evidence="3" id="KW-1185">Reference proteome</keyword>